<protein>
    <submittedName>
        <fullName evidence="2">Uncharacterized protein</fullName>
    </submittedName>
</protein>
<gene>
    <name evidence="2" type="ORF">SAMEA3545359_01423</name>
</gene>
<organism evidence="2">
    <name type="scientific">uncultured Anaerotruncus sp</name>
    <dbReference type="NCBI Taxonomy" id="905011"/>
    <lineage>
        <taxon>Bacteria</taxon>
        <taxon>Bacillati</taxon>
        <taxon>Bacillota</taxon>
        <taxon>Clostridia</taxon>
        <taxon>Eubacteriales</taxon>
        <taxon>Oscillospiraceae</taxon>
        <taxon>Anaerotruncus</taxon>
        <taxon>environmental samples</taxon>
    </lineage>
</organism>
<sequence>MVRGVNKKVVEIVGGKEDCFERAIVIVKSSRLGLSDTQLHRQAGGAITGMVSCRTRRDWRWLLRTGVRYLAVLAAGAGLGWLLLH</sequence>
<keyword evidence="1" id="KW-1133">Transmembrane helix</keyword>
<proteinExistence type="predicted"/>
<evidence type="ECO:0000313" key="2">
    <source>
        <dbReference type="EMBL" id="SCJ68540.1"/>
    </source>
</evidence>
<feature type="transmembrane region" description="Helical" evidence="1">
    <location>
        <begin position="66"/>
        <end position="84"/>
    </location>
</feature>
<evidence type="ECO:0000256" key="1">
    <source>
        <dbReference type="SAM" id="Phobius"/>
    </source>
</evidence>
<dbReference type="AlphaFoldDB" id="A0A1C6IFW2"/>
<reference evidence="2" key="1">
    <citation type="submission" date="2015-09" db="EMBL/GenBank/DDBJ databases">
        <authorList>
            <consortium name="Pathogen Informatics"/>
        </authorList>
    </citation>
    <scope>NUCLEOTIDE SEQUENCE</scope>
    <source>
        <strain evidence="2">2789STDY5834896</strain>
    </source>
</reference>
<keyword evidence="1" id="KW-0812">Transmembrane</keyword>
<dbReference type="EMBL" id="FMHG01000001">
    <property type="protein sequence ID" value="SCJ68540.1"/>
    <property type="molecule type" value="Genomic_DNA"/>
</dbReference>
<name>A0A1C6IFW2_9FIRM</name>
<accession>A0A1C6IFW2</accession>
<keyword evidence="1" id="KW-0472">Membrane</keyword>